<dbReference type="Proteomes" id="UP000593564">
    <property type="component" value="Unassembled WGS sequence"/>
</dbReference>
<gene>
    <name evidence="1" type="ORF">HYC85_005207</name>
</gene>
<evidence type="ECO:0000313" key="1">
    <source>
        <dbReference type="EMBL" id="KAF5957982.1"/>
    </source>
</evidence>
<evidence type="ECO:0000313" key="2">
    <source>
        <dbReference type="Proteomes" id="UP000593564"/>
    </source>
</evidence>
<dbReference type="EMBL" id="JACBKZ010000002">
    <property type="protein sequence ID" value="KAF5957982.1"/>
    <property type="molecule type" value="Genomic_DNA"/>
</dbReference>
<dbReference type="AlphaFoldDB" id="A0A7J7HYU8"/>
<comment type="caution">
    <text evidence="1">The sequence shown here is derived from an EMBL/GenBank/DDBJ whole genome shotgun (WGS) entry which is preliminary data.</text>
</comment>
<protein>
    <submittedName>
        <fullName evidence="1">Uncharacterized protein</fullName>
    </submittedName>
</protein>
<organism evidence="1 2">
    <name type="scientific">Camellia sinensis</name>
    <name type="common">Tea plant</name>
    <name type="synonym">Thea sinensis</name>
    <dbReference type="NCBI Taxonomy" id="4442"/>
    <lineage>
        <taxon>Eukaryota</taxon>
        <taxon>Viridiplantae</taxon>
        <taxon>Streptophyta</taxon>
        <taxon>Embryophyta</taxon>
        <taxon>Tracheophyta</taxon>
        <taxon>Spermatophyta</taxon>
        <taxon>Magnoliopsida</taxon>
        <taxon>eudicotyledons</taxon>
        <taxon>Gunneridae</taxon>
        <taxon>Pentapetalae</taxon>
        <taxon>asterids</taxon>
        <taxon>Ericales</taxon>
        <taxon>Theaceae</taxon>
        <taxon>Camellia</taxon>
    </lineage>
</organism>
<keyword evidence="2" id="KW-1185">Reference proteome</keyword>
<reference evidence="1 2" key="2">
    <citation type="submission" date="2020-07" db="EMBL/GenBank/DDBJ databases">
        <title>Genome assembly of wild tea tree DASZ reveals pedigree and selection history of tea varieties.</title>
        <authorList>
            <person name="Zhang W."/>
        </authorList>
    </citation>
    <scope>NUCLEOTIDE SEQUENCE [LARGE SCALE GENOMIC DNA]</scope>
    <source>
        <strain evidence="2">cv. G240</strain>
        <tissue evidence="1">Leaf</tissue>
    </source>
</reference>
<sequence>MNTHLLYLVHTQNKPPKKQKFKIIYASASIADAKIKNIVKKERETYSGKTGIELLLHGVSFGPFDII</sequence>
<proteinExistence type="predicted"/>
<name>A0A7J7HYU8_CAMSI</name>
<accession>A0A7J7HYU8</accession>
<reference evidence="2" key="1">
    <citation type="journal article" date="2020" name="Nat. Commun.">
        <title>Genome assembly of wild tea tree DASZ reveals pedigree and selection history of tea varieties.</title>
        <authorList>
            <person name="Zhang W."/>
            <person name="Zhang Y."/>
            <person name="Qiu H."/>
            <person name="Guo Y."/>
            <person name="Wan H."/>
            <person name="Zhang X."/>
            <person name="Scossa F."/>
            <person name="Alseekh S."/>
            <person name="Zhang Q."/>
            <person name="Wang P."/>
            <person name="Xu L."/>
            <person name="Schmidt M.H."/>
            <person name="Jia X."/>
            <person name="Li D."/>
            <person name="Zhu A."/>
            <person name="Guo F."/>
            <person name="Chen W."/>
            <person name="Ni D."/>
            <person name="Usadel B."/>
            <person name="Fernie A.R."/>
            <person name="Wen W."/>
        </authorList>
    </citation>
    <scope>NUCLEOTIDE SEQUENCE [LARGE SCALE GENOMIC DNA]</scope>
    <source>
        <strain evidence="2">cv. G240</strain>
    </source>
</reference>